<dbReference type="EMBL" id="ML996095">
    <property type="protein sequence ID" value="KAF2147829.1"/>
    <property type="molecule type" value="Genomic_DNA"/>
</dbReference>
<proteinExistence type="predicted"/>
<evidence type="ECO:0008006" key="3">
    <source>
        <dbReference type="Google" id="ProtNLM"/>
    </source>
</evidence>
<organism evidence="1 2">
    <name type="scientific">Myriangium duriaei CBS 260.36</name>
    <dbReference type="NCBI Taxonomy" id="1168546"/>
    <lineage>
        <taxon>Eukaryota</taxon>
        <taxon>Fungi</taxon>
        <taxon>Dikarya</taxon>
        <taxon>Ascomycota</taxon>
        <taxon>Pezizomycotina</taxon>
        <taxon>Dothideomycetes</taxon>
        <taxon>Dothideomycetidae</taxon>
        <taxon>Myriangiales</taxon>
        <taxon>Myriangiaceae</taxon>
        <taxon>Myriangium</taxon>
    </lineage>
</organism>
<accession>A0A9P4IVV9</accession>
<dbReference type="AlphaFoldDB" id="A0A9P4IVV9"/>
<reference evidence="1" key="1">
    <citation type="journal article" date="2020" name="Stud. Mycol.">
        <title>101 Dothideomycetes genomes: a test case for predicting lifestyles and emergence of pathogens.</title>
        <authorList>
            <person name="Haridas S."/>
            <person name="Albert R."/>
            <person name="Binder M."/>
            <person name="Bloem J."/>
            <person name="Labutti K."/>
            <person name="Salamov A."/>
            <person name="Andreopoulos B."/>
            <person name="Baker S."/>
            <person name="Barry K."/>
            <person name="Bills G."/>
            <person name="Bluhm B."/>
            <person name="Cannon C."/>
            <person name="Castanera R."/>
            <person name="Culley D."/>
            <person name="Daum C."/>
            <person name="Ezra D."/>
            <person name="Gonzalez J."/>
            <person name="Henrissat B."/>
            <person name="Kuo A."/>
            <person name="Liang C."/>
            <person name="Lipzen A."/>
            <person name="Lutzoni F."/>
            <person name="Magnuson J."/>
            <person name="Mondo S."/>
            <person name="Nolan M."/>
            <person name="Ohm R."/>
            <person name="Pangilinan J."/>
            <person name="Park H.-J."/>
            <person name="Ramirez L."/>
            <person name="Alfaro M."/>
            <person name="Sun H."/>
            <person name="Tritt A."/>
            <person name="Yoshinaga Y."/>
            <person name="Zwiers L.-H."/>
            <person name="Turgeon B."/>
            <person name="Goodwin S."/>
            <person name="Spatafora J."/>
            <person name="Crous P."/>
            <person name="Grigoriev I."/>
        </authorList>
    </citation>
    <scope>NUCLEOTIDE SEQUENCE</scope>
    <source>
        <strain evidence="1">CBS 260.36</strain>
    </source>
</reference>
<dbReference type="Proteomes" id="UP000799439">
    <property type="component" value="Unassembled WGS sequence"/>
</dbReference>
<feature type="non-terminal residue" evidence="1">
    <location>
        <position position="1"/>
    </location>
</feature>
<comment type="caution">
    <text evidence="1">The sequence shown here is derived from an EMBL/GenBank/DDBJ whole genome shotgun (WGS) entry which is preliminary data.</text>
</comment>
<feature type="non-terminal residue" evidence="1">
    <location>
        <position position="265"/>
    </location>
</feature>
<protein>
    <recommendedName>
        <fullName evidence="3">Apple domain-containing protein</fullName>
    </recommendedName>
</protein>
<dbReference type="PANTHER" id="PTHR36578:SF1">
    <property type="entry name" value="APPLE DOMAIN-CONTAINING PROTEIN"/>
    <property type="match status" value="1"/>
</dbReference>
<evidence type="ECO:0000313" key="2">
    <source>
        <dbReference type="Proteomes" id="UP000799439"/>
    </source>
</evidence>
<keyword evidence="2" id="KW-1185">Reference proteome</keyword>
<name>A0A9P4IVV9_9PEZI</name>
<dbReference type="PANTHER" id="PTHR36578">
    <property type="entry name" value="CHROMOSOME 15, WHOLE GENOME SHOTGUN SEQUENCE"/>
    <property type="match status" value="1"/>
</dbReference>
<dbReference type="OrthoDB" id="271448at2759"/>
<sequence>CVPQPTGHGPRPQNDTPSAFHAYPAFSLLANNASTPPGYIKTFTDLHAANNAYGYMGYTLLPSYSPTLCASKCTSIPGCQSFNLYFERNPLLIPNHPTCLSPPSTTNIKCVFWGSPVSASNALNTGQYQGNFTIVIAGSTGYVNHTIATPTNYTPPVYLGHAAIQAPPPCFSSPSRLLQSHVFIASTFDIALCATACTEQALWATGREGQRPCSFFDTHVLYRSGVPVGQYCALYEEAWGELWAINKGYYFGKDHYTLGFSYSSA</sequence>
<evidence type="ECO:0000313" key="1">
    <source>
        <dbReference type="EMBL" id="KAF2147829.1"/>
    </source>
</evidence>
<gene>
    <name evidence="1" type="ORF">K461DRAFT_207541</name>
</gene>